<protein>
    <submittedName>
        <fullName evidence="1">Uncharacterized protein</fullName>
    </submittedName>
</protein>
<proteinExistence type="predicted"/>
<dbReference type="AlphaFoldDB" id="A0A2V3Y5Z1"/>
<comment type="caution">
    <text evidence="1">The sequence shown here is derived from an EMBL/GenBank/DDBJ whole genome shotgun (WGS) entry which is preliminary data.</text>
</comment>
<name>A0A2V3Y5Z1_9FIRM</name>
<evidence type="ECO:0000313" key="1">
    <source>
        <dbReference type="EMBL" id="PXX51959.1"/>
    </source>
</evidence>
<dbReference type="Proteomes" id="UP000248057">
    <property type="component" value="Unassembled WGS sequence"/>
</dbReference>
<dbReference type="GeneID" id="86062453"/>
<keyword evidence="2" id="KW-1185">Reference proteome</keyword>
<sequence length="122" mass="14756">MHIHKFSDMVTFDEIAIGGTLPATEEYRRFFKNLHPRQILTSRVTAPIYEVTYRYDTCRNNQREGKKYVILRSAHDDEEFEIDMLFRDWVEEENRRRPYRKISNVQILEIRPRAYATLSLMP</sequence>
<evidence type="ECO:0000313" key="2">
    <source>
        <dbReference type="Proteomes" id="UP000248057"/>
    </source>
</evidence>
<dbReference type="EMBL" id="QJKD01000008">
    <property type="protein sequence ID" value="PXX51959.1"/>
    <property type="molecule type" value="Genomic_DNA"/>
</dbReference>
<dbReference type="RefSeq" id="WP_110323783.1">
    <property type="nucleotide sequence ID" value="NZ_QJKD01000008.1"/>
</dbReference>
<organism evidence="1 2">
    <name type="scientific">Hungatella effluvii</name>
    <dbReference type="NCBI Taxonomy" id="1096246"/>
    <lineage>
        <taxon>Bacteria</taxon>
        <taxon>Bacillati</taxon>
        <taxon>Bacillota</taxon>
        <taxon>Clostridia</taxon>
        <taxon>Lachnospirales</taxon>
        <taxon>Lachnospiraceae</taxon>
        <taxon>Hungatella</taxon>
    </lineage>
</organism>
<reference evidence="1 2" key="1">
    <citation type="submission" date="2018-05" db="EMBL/GenBank/DDBJ databases">
        <title>Genomic Encyclopedia of Type Strains, Phase IV (KMG-IV): sequencing the most valuable type-strain genomes for metagenomic binning, comparative biology and taxonomic classification.</title>
        <authorList>
            <person name="Goeker M."/>
        </authorList>
    </citation>
    <scope>NUCLEOTIDE SEQUENCE [LARGE SCALE GENOMIC DNA]</scope>
    <source>
        <strain evidence="1 2">DSM 24995</strain>
    </source>
</reference>
<accession>A0A2V3Y5Z1</accession>
<gene>
    <name evidence="1" type="ORF">DFR60_10842</name>
</gene>